<evidence type="ECO:0000256" key="5">
    <source>
        <dbReference type="ARBA" id="ARBA00022801"/>
    </source>
</evidence>
<dbReference type="InParanoid" id="F0Z7E2"/>
<evidence type="ECO:0000256" key="3">
    <source>
        <dbReference type="ARBA" id="ARBA00016774"/>
    </source>
</evidence>
<protein>
    <recommendedName>
        <fullName evidence="3 7">S-formylglutathione hydrolase</fullName>
        <ecNumber evidence="2 7">3.1.2.12</ecNumber>
    </recommendedName>
</protein>
<comment type="subcellular location">
    <subcellularLocation>
        <location evidence="7">Cytoplasm</location>
    </subcellularLocation>
</comment>
<comment type="catalytic activity">
    <reaction evidence="7">
        <text>S-formylglutathione + H2O = formate + glutathione + H(+)</text>
        <dbReference type="Rhea" id="RHEA:14961"/>
        <dbReference type="ChEBI" id="CHEBI:15377"/>
        <dbReference type="ChEBI" id="CHEBI:15378"/>
        <dbReference type="ChEBI" id="CHEBI:15740"/>
        <dbReference type="ChEBI" id="CHEBI:57688"/>
        <dbReference type="ChEBI" id="CHEBI:57925"/>
        <dbReference type="EC" id="3.1.2.12"/>
    </reaction>
</comment>
<dbReference type="Proteomes" id="UP000001064">
    <property type="component" value="Unassembled WGS sequence"/>
</dbReference>
<dbReference type="eggNOG" id="KOG3101">
    <property type="taxonomic scope" value="Eukaryota"/>
</dbReference>
<evidence type="ECO:0000313" key="8">
    <source>
        <dbReference type="EMBL" id="EGC40125.1"/>
    </source>
</evidence>
<dbReference type="AlphaFoldDB" id="F0Z7E2"/>
<comment type="similarity">
    <text evidence="1 7">Belongs to the esterase D family.</text>
</comment>
<evidence type="ECO:0000256" key="2">
    <source>
        <dbReference type="ARBA" id="ARBA00012479"/>
    </source>
</evidence>
<evidence type="ECO:0000256" key="7">
    <source>
        <dbReference type="RuleBase" id="RU363068"/>
    </source>
</evidence>
<sequence>MSIKLLSTSKCFGGEIRRYSHQSDTLSCEMKFHVYVPPKSDKKPSILYFLGGLTCTDENFIQKGGAPQYAANCNIFLVCPDSSPRGVPAGEEDCWSGPGAGAGYYLNASNEKYKKHYNMYDYITKELYTLISTEFKDLTNTEKQSIFGHSMGGMGALNIFFKNSNLYKSISAFSPISNPINCEWASKALKSYLGDDQSKLEEYDPTFVLKSYSGPKVDLLVDIGTADEFFNDLKVDKLKEVNNQNINLTLRHQDGYNHGYFYVSTFMKDHIEFHSKYLN</sequence>
<dbReference type="EMBL" id="GL870946">
    <property type="protein sequence ID" value="EGC40125.1"/>
    <property type="molecule type" value="Genomic_DNA"/>
</dbReference>
<dbReference type="FunCoup" id="F0Z7E2">
    <property type="interactions" value="625"/>
</dbReference>
<keyword evidence="4 7" id="KW-0719">Serine esterase</keyword>
<evidence type="ECO:0000256" key="6">
    <source>
        <dbReference type="PIRSR" id="PIRSR614186-1"/>
    </source>
</evidence>
<dbReference type="PANTHER" id="PTHR10061:SF0">
    <property type="entry name" value="S-FORMYLGLUTATHIONE HYDROLASE"/>
    <property type="match status" value="1"/>
</dbReference>
<dbReference type="NCBIfam" id="TIGR02821">
    <property type="entry name" value="fghA_ester_D"/>
    <property type="match status" value="1"/>
</dbReference>
<feature type="active site" description="Charge relay system" evidence="6">
    <location>
        <position position="150"/>
    </location>
</feature>
<feature type="active site" description="Charge relay system" evidence="6">
    <location>
        <position position="227"/>
    </location>
</feature>
<evidence type="ECO:0000313" key="9">
    <source>
        <dbReference type="Proteomes" id="UP000001064"/>
    </source>
</evidence>
<keyword evidence="7" id="KW-0963">Cytoplasm</keyword>
<dbReference type="RefSeq" id="XP_003283315.1">
    <property type="nucleotide sequence ID" value="XM_003283267.1"/>
</dbReference>
<dbReference type="InterPro" id="IPR014186">
    <property type="entry name" value="S-formylglutathione_hydrol"/>
</dbReference>
<dbReference type="GO" id="GO:0005829">
    <property type="term" value="C:cytosol"/>
    <property type="evidence" value="ECO:0000318"/>
    <property type="project" value="GO_Central"/>
</dbReference>
<keyword evidence="5 7" id="KW-0378">Hydrolase</keyword>
<dbReference type="GeneID" id="10509257"/>
<evidence type="ECO:0000256" key="1">
    <source>
        <dbReference type="ARBA" id="ARBA00005622"/>
    </source>
</evidence>
<dbReference type="Pfam" id="PF00756">
    <property type="entry name" value="Esterase"/>
    <property type="match status" value="1"/>
</dbReference>
<reference evidence="9" key="1">
    <citation type="journal article" date="2011" name="Genome Biol.">
        <title>Comparative genomics of the social amoebae Dictyostelium discoideum and Dictyostelium purpureum.</title>
        <authorList>
            <consortium name="US DOE Joint Genome Institute (JGI-PGF)"/>
            <person name="Sucgang R."/>
            <person name="Kuo A."/>
            <person name="Tian X."/>
            <person name="Salerno W."/>
            <person name="Parikh A."/>
            <person name="Feasley C.L."/>
            <person name="Dalin E."/>
            <person name="Tu H."/>
            <person name="Huang E."/>
            <person name="Barry K."/>
            <person name="Lindquist E."/>
            <person name="Shapiro H."/>
            <person name="Bruce D."/>
            <person name="Schmutz J."/>
            <person name="Salamov A."/>
            <person name="Fey P."/>
            <person name="Gaudet P."/>
            <person name="Anjard C."/>
            <person name="Babu M.M."/>
            <person name="Basu S."/>
            <person name="Bushmanova Y."/>
            <person name="van der Wel H."/>
            <person name="Katoh-Kurasawa M."/>
            <person name="Dinh C."/>
            <person name="Coutinho P.M."/>
            <person name="Saito T."/>
            <person name="Elias M."/>
            <person name="Schaap P."/>
            <person name="Kay R.R."/>
            <person name="Henrissat B."/>
            <person name="Eichinger L."/>
            <person name="Rivero F."/>
            <person name="Putnam N.H."/>
            <person name="West C.M."/>
            <person name="Loomis W.F."/>
            <person name="Chisholm R.L."/>
            <person name="Shaulsky G."/>
            <person name="Strassmann J.E."/>
            <person name="Queller D.C."/>
            <person name="Kuspa A."/>
            <person name="Grigoriev I.V."/>
        </authorList>
    </citation>
    <scope>NUCLEOTIDE SEQUENCE [LARGE SCALE GENOMIC DNA]</scope>
    <source>
        <strain evidence="9">QSDP1</strain>
    </source>
</reference>
<dbReference type="InterPro" id="IPR029058">
    <property type="entry name" value="AB_hydrolase_fold"/>
</dbReference>
<organism evidence="8 9">
    <name type="scientific">Dictyostelium purpureum</name>
    <name type="common">Slime mold</name>
    <dbReference type="NCBI Taxonomy" id="5786"/>
    <lineage>
        <taxon>Eukaryota</taxon>
        <taxon>Amoebozoa</taxon>
        <taxon>Evosea</taxon>
        <taxon>Eumycetozoa</taxon>
        <taxon>Dictyostelia</taxon>
        <taxon>Dictyosteliales</taxon>
        <taxon>Dictyosteliaceae</taxon>
        <taxon>Dictyostelium</taxon>
    </lineage>
</organism>
<dbReference type="EC" id="3.1.2.12" evidence="2 7"/>
<dbReference type="VEuPathDB" id="AmoebaDB:DICPUDRAFT_74322"/>
<dbReference type="InterPro" id="IPR000801">
    <property type="entry name" value="Esterase-like"/>
</dbReference>
<dbReference type="GO" id="GO:0046294">
    <property type="term" value="P:formaldehyde catabolic process"/>
    <property type="evidence" value="ECO:0007669"/>
    <property type="project" value="InterPro"/>
</dbReference>
<dbReference type="PANTHER" id="PTHR10061">
    <property type="entry name" value="S-FORMYLGLUTATHIONE HYDROLASE"/>
    <property type="match status" value="1"/>
</dbReference>
<dbReference type="Gene3D" id="3.40.50.1820">
    <property type="entry name" value="alpha/beta hydrolase"/>
    <property type="match status" value="1"/>
</dbReference>
<name>F0Z7E2_DICPU</name>
<keyword evidence="9" id="KW-1185">Reference proteome</keyword>
<dbReference type="OMA" id="PSDCPWG"/>
<dbReference type="OrthoDB" id="420518at2759"/>
<feature type="active site" description="Charge relay system" evidence="6">
    <location>
        <position position="258"/>
    </location>
</feature>
<dbReference type="SUPFAM" id="SSF53474">
    <property type="entry name" value="alpha/beta-Hydrolases"/>
    <property type="match status" value="1"/>
</dbReference>
<dbReference type="STRING" id="5786.F0Z7E2"/>
<dbReference type="FunFam" id="3.40.50.1820:FF:000002">
    <property type="entry name" value="S-formylglutathione hydrolase"/>
    <property type="match status" value="1"/>
</dbReference>
<dbReference type="GO" id="GO:0018738">
    <property type="term" value="F:S-formylglutathione hydrolase activity"/>
    <property type="evidence" value="ECO:0000318"/>
    <property type="project" value="GO_Central"/>
</dbReference>
<evidence type="ECO:0000256" key="4">
    <source>
        <dbReference type="ARBA" id="ARBA00022487"/>
    </source>
</evidence>
<dbReference type="KEGG" id="dpp:DICPUDRAFT_74322"/>
<comment type="function">
    <text evidence="7">Serine hydrolase involved in the detoxification of formaldehyde.</text>
</comment>
<gene>
    <name evidence="8" type="ORF">DICPUDRAFT_74322</name>
</gene>
<dbReference type="GO" id="GO:0052689">
    <property type="term" value="F:carboxylic ester hydrolase activity"/>
    <property type="evidence" value="ECO:0007669"/>
    <property type="project" value="UniProtKB-KW"/>
</dbReference>
<accession>F0Z7E2</accession>
<proteinExistence type="inferred from homology"/>